<dbReference type="eggNOG" id="KOG3070">
    <property type="taxonomic scope" value="Eukaryota"/>
</dbReference>
<dbReference type="SUPFAM" id="SSF50249">
    <property type="entry name" value="Nucleic acid-binding proteins"/>
    <property type="match status" value="1"/>
</dbReference>
<evidence type="ECO:0000313" key="4">
    <source>
        <dbReference type="Proteomes" id="UP000001568"/>
    </source>
</evidence>
<dbReference type="Proteomes" id="UP000001568">
    <property type="component" value="Chromosome 6"/>
</dbReference>
<feature type="compositionally biased region" description="Basic residues" evidence="1">
    <location>
        <begin position="78"/>
        <end position="91"/>
    </location>
</feature>
<proteinExistence type="predicted"/>
<dbReference type="AlphaFoldDB" id="A4RZ32"/>
<dbReference type="GeneID" id="5002590"/>
<evidence type="ECO:0000259" key="2">
    <source>
        <dbReference type="PROSITE" id="PS51857"/>
    </source>
</evidence>
<dbReference type="SMART" id="SM00357">
    <property type="entry name" value="CSP"/>
    <property type="match status" value="1"/>
</dbReference>
<dbReference type="KEGG" id="olu:OSTLU_32237"/>
<dbReference type="PRINTS" id="PR00050">
    <property type="entry name" value="COLDSHOCK"/>
</dbReference>
<dbReference type="STRING" id="436017.A4RZ32"/>
<keyword evidence="4" id="KW-1185">Reference proteome</keyword>
<dbReference type="PROSITE" id="PS00352">
    <property type="entry name" value="CSD_1"/>
    <property type="match status" value="1"/>
</dbReference>
<dbReference type="RefSeq" id="XP_001418260.1">
    <property type="nucleotide sequence ID" value="XM_001418223.1"/>
</dbReference>
<feature type="domain" description="CSD" evidence="2">
    <location>
        <begin position="4"/>
        <end position="69"/>
    </location>
</feature>
<protein>
    <recommendedName>
        <fullName evidence="2">CSD domain-containing protein</fullName>
    </recommendedName>
</protein>
<dbReference type="HOGENOM" id="CLU_117621_3_2_1"/>
<dbReference type="Pfam" id="PF00313">
    <property type="entry name" value="CSD"/>
    <property type="match status" value="1"/>
</dbReference>
<evidence type="ECO:0000256" key="1">
    <source>
        <dbReference type="SAM" id="MobiDB-lite"/>
    </source>
</evidence>
<dbReference type="InterPro" id="IPR011129">
    <property type="entry name" value="CSD"/>
</dbReference>
<feature type="compositionally biased region" description="Basic and acidic residues" evidence="1">
    <location>
        <begin position="92"/>
        <end position="106"/>
    </location>
</feature>
<dbReference type="PROSITE" id="PS51857">
    <property type="entry name" value="CSD_2"/>
    <property type="match status" value="1"/>
</dbReference>
<dbReference type="InterPro" id="IPR019844">
    <property type="entry name" value="CSD_CS"/>
</dbReference>
<dbReference type="GO" id="GO:0003676">
    <property type="term" value="F:nucleic acid binding"/>
    <property type="evidence" value="ECO:0007669"/>
    <property type="project" value="InterPro"/>
</dbReference>
<dbReference type="PANTHER" id="PTHR46565">
    <property type="entry name" value="COLD SHOCK DOMAIN PROTEIN 2"/>
    <property type="match status" value="1"/>
</dbReference>
<feature type="region of interest" description="Disordered" evidence="1">
    <location>
        <begin position="64"/>
        <end position="106"/>
    </location>
</feature>
<dbReference type="InterPro" id="IPR002059">
    <property type="entry name" value="CSP_DNA-bd"/>
</dbReference>
<evidence type="ECO:0000313" key="3">
    <source>
        <dbReference type="EMBL" id="ABO96553.1"/>
    </source>
</evidence>
<dbReference type="OMA" id="PAMAVIM"/>
<gene>
    <name evidence="3" type="ORF">OSTLU_32237</name>
</gene>
<dbReference type="CDD" id="cd04458">
    <property type="entry name" value="CSP_CDS"/>
    <property type="match status" value="1"/>
</dbReference>
<name>A4RZ32_OSTLU</name>
<dbReference type="InterPro" id="IPR012340">
    <property type="entry name" value="NA-bd_OB-fold"/>
</dbReference>
<accession>A4RZ32</accession>
<dbReference type="Gramene" id="ABO96553">
    <property type="protein sequence ID" value="ABO96553"/>
    <property type="gene ID" value="OSTLU_32237"/>
</dbReference>
<sequence>MATRARGKVKWFNATKGFGFIIPHDGSEEIFVHQTGISCAGFRSVWEGEEVEYDVDDTDFAPKAVNVTGPDGVAVKGAPRRRHRNRLTKQKAKTDTTEPTIAEKTD</sequence>
<dbReference type="Gene3D" id="2.40.50.140">
    <property type="entry name" value="Nucleic acid-binding proteins"/>
    <property type="match status" value="1"/>
</dbReference>
<dbReference type="EMBL" id="CP000586">
    <property type="protein sequence ID" value="ABO96553.1"/>
    <property type="molecule type" value="Genomic_DNA"/>
</dbReference>
<reference evidence="3 4" key="1">
    <citation type="journal article" date="2007" name="Proc. Natl. Acad. Sci. U.S.A.">
        <title>The tiny eukaryote Ostreococcus provides genomic insights into the paradox of plankton speciation.</title>
        <authorList>
            <person name="Palenik B."/>
            <person name="Grimwood J."/>
            <person name="Aerts A."/>
            <person name="Rouze P."/>
            <person name="Salamov A."/>
            <person name="Putnam N."/>
            <person name="Dupont C."/>
            <person name="Jorgensen R."/>
            <person name="Derelle E."/>
            <person name="Rombauts S."/>
            <person name="Zhou K."/>
            <person name="Otillar R."/>
            <person name="Merchant S.S."/>
            <person name="Podell S."/>
            <person name="Gaasterland T."/>
            <person name="Napoli C."/>
            <person name="Gendler K."/>
            <person name="Manuell A."/>
            <person name="Tai V."/>
            <person name="Vallon O."/>
            <person name="Piganeau G."/>
            <person name="Jancek S."/>
            <person name="Heijde M."/>
            <person name="Jabbari K."/>
            <person name="Bowler C."/>
            <person name="Lohr M."/>
            <person name="Robbens S."/>
            <person name="Werner G."/>
            <person name="Dubchak I."/>
            <person name="Pazour G.J."/>
            <person name="Ren Q."/>
            <person name="Paulsen I."/>
            <person name="Delwiche C."/>
            <person name="Schmutz J."/>
            <person name="Rokhsar D."/>
            <person name="Van de Peer Y."/>
            <person name="Moreau H."/>
            <person name="Grigoriev I.V."/>
        </authorList>
    </citation>
    <scope>NUCLEOTIDE SEQUENCE [LARGE SCALE GENOMIC DNA]</scope>
    <source>
        <strain evidence="3 4">CCE9901</strain>
    </source>
</reference>
<dbReference type="PANTHER" id="PTHR46565:SF20">
    <property type="entry name" value="COLD SHOCK DOMAIN-CONTAINING PROTEIN 4"/>
    <property type="match status" value="1"/>
</dbReference>
<dbReference type="OrthoDB" id="422005at2759"/>
<organism evidence="3 4">
    <name type="scientific">Ostreococcus lucimarinus (strain CCE9901)</name>
    <dbReference type="NCBI Taxonomy" id="436017"/>
    <lineage>
        <taxon>Eukaryota</taxon>
        <taxon>Viridiplantae</taxon>
        <taxon>Chlorophyta</taxon>
        <taxon>Mamiellophyceae</taxon>
        <taxon>Mamiellales</taxon>
        <taxon>Bathycoccaceae</taxon>
        <taxon>Ostreococcus</taxon>
    </lineage>
</organism>